<keyword evidence="1" id="KW-0732">Signal</keyword>
<evidence type="ECO:0000313" key="4">
    <source>
        <dbReference type="Proteomes" id="UP000620327"/>
    </source>
</evidence>
<organism evidence="3 4">
    <name type="scientific">Dysosmobacter segnis</name>
    <dbReference type="NCBI Taxonomy" id="2763042"/>
    <lineage>
        <taxon>Bacteria</taxon>
        <taxon>Bacillati</taxon>
        <taxon>Bacillota</taxon>
        <taxon>Clostridia</taxon>
        <taxon>Eubacteriales</taxon>
        <taxon>Oscillospiraceae</taxon>
        <taxon>Dysosmobacter</taxon>
    </lineage>
</organism>
<gene>
    <name evidence="3" type="ORF">H8Z83_17605</name>
</gene>
<dbReference type="EMBL" id="JACOQI010000032">
    <property type="protein sequence ID" value="MBC5772105.1"/>
    <property type="molecule type" value="Genomic_DNA"/>
</dbReference>
<accession>A0A923ML29</accession>
<feature type="domain" description="Peptidase C39-like" evidence="2">
    <location>
        <begin position="235"/>
        <end position="345"/>
    </location>
</feature>
<feature type="chain" id="PRO_5038446949" description="Peptidase C39-like domain-containing protein" evidence="1">
    <location>
        <begin position="29"/>
        <end position="379"/>
    </location>
</feature>
<dbReference type="Pfam" id="PF13529">
    <property type="entry name" value="Peptidase_C39_2"/>
    <property type="match status" value="1"/>
</dbReference>
<sequence>MFNGHIRKIAAGLLVLTMSICLSFPVSALSREGESDGLYVATPAIPSNVLRFAQTDFADHMTAMIQNGDFTGDPYRVQLGTPFTYLGSEDSAKQFYFPVIYGGEFIYIYRIYEDTFYFEETGELRYAGTMSAVMVDAFSNLAKMTSQNSPATLVVDGYNIIAVVGGQVEVIAEAPFTHKEPSTNSEYEISTQSILAENDALEVINAADTIGYEKNFELPIATRSNPIALSITETQPNDESWCAAYVTAALIRTVQGVSLSASTITKYYGLNKNEGLSHGQAIDYAQAMYAMQPLYYESALSRNQVIDEIDHSCPIYASMRHNSTISHAVAICGYTSTKYTIWNPWYVDYETFSSSTLTYVPSTSTKSFYWNATIYNWQK</sequence>
<evidence type="ECO:0000313" key="3">
    <source>
        <dbReference type="EMBL" id="MBC5772105.1"/>
    </source>
</evidence>
<proteinExistence type="predicted"/>
<dbReference type="SUPFAM" id="SSF54403">
    <property type="entry name" value="Cystatin/monellin"/>
    <property type="match status" value="1"/>
</dbReference>
<dbReference type="RefSeq" id="WP_187016251.1">
    <property type="nucleotide sequence ID" value="NZ_JACOQI010000032.1"/>
</dbReference>
<dbReference type="AlphaFoldDB" id="A0A923ML29"/>
<dbReference type="Gene3D" id="3.10.500.10">
    <property type="entry name" value="Staphopain proregion domain"/>
    <property type="match status" value="1"/>
</dbReference>
<dbReference type="Gene3D" id="3.90.70.10">
    <property type="entry name" value="Cysteine proteinases"/>
    <property type="match status" value="1"/>
</dbReference>
<evidence type="ECO:0000259" key="2">
    <source>
        <dbReference type="Pfam" id="PF13529"/>
    </source>
</evidence>
<dbReference type="InterPro" id="IPR038765">
    <property type="entry name" value="Papain-like_cys_pep_sf"/>
</dbReference>
<dbReference type="Proteomes" id="UP000620327">
    <property type="component" value="Unassembled WGS sequence"/>
</dbReference>
<reference evidence="3" key="1">
    <citation type="submission" date="2020-08" db="EMBL/GenBank/DDBJ databases">
        <title>Genome public.</title>
        <authorList>
            <person name="Liu C."/>
            <person name="Sun Q."/>
        </authorList>
    </citation>
    <scope>NUCLEOTIDE SEQUENCE</scope>
    <source>
        <strain evidence="3">BX15</strain>
    </source>
</reference>
<protein>
    <recommendedName>
        <fullName evidence="2">Peptidase C39-like domain-containing protein</fullName>
    </recommendedName>
</protein>
<evidence type="ECO:0000256" key="1">
    <source>
        <dbReference type="SAM" id="SignalP"/>
    </source>
</evidence>
<keyword evidence="4" id="KW-1185">Reference proteome</keyword>
<dbReference type="InterPro" id="IPR037155">
    <property type="entry name" value="Staphopain_pro_sf"/>
</dbReference>
<feature type="signal peptide" evidence="1">
    <location>
        <begin position="1"/>
        <end position="28"/>
    </location>
</feature>
<dbReference type="InterPro" id="IPR046350">
    <property type="entry name" value="Cystatin_sf"/>
</dbReference>
<name>A0A923ML29_9FIRM</name>
<dbReference type="InterPro" id="IPR039564">
    <property type="entry name" value="Peptidase_C39-like"/>
</dbReference>
<dbReference type="SUPFAM" id="SSF54001">
    <property type="entry name" value="Cysteine proteinases"/>
    <property type="match status" value="1"/>
</dbReference>
<comment type="caution">
    <text evidence="3">The sequence shown here is derived from an EMBL/GenBank/DDBJ whole genome shotgun (WGS) entry which is preliminary data.</text>
</comment>